<comment type="caution">
    <text evidence="1">The sequence shown here is derived from an EMBL/GenBank/DDBJ whole genome shotgun (WGS) entry which is preliminary data.</text>
</comment>
<dbReference type="RefSeq" id="WP_317728748.1">
    <property type="nucleotide sequence ID" value="NZ_JAWLLC010000033.1"/>
</dbReference>
<gene>
    <name evidence="1" type="ORF">R4F53_18100</name>
</gene>
<reference evidence="1" key="1">
    <citation type="submission" date="2023-10" db="EMBL/GenBank/DDBJ databases">
        <title>Characterization and genome sequence of Mycobacterium intracellulare ABSURDO, a novel pathogenic isolate with three colony morphotypes that vary in growth and acid-fastness.</title>
        <authorList>
            <person name="Jude B.A."/>
            <person name="Robinson R.T."/>
        </authorList>
    </citation>
    <scope>NUCLEOTIDE SEQUENCE</scope>
    <source>
        <strain evidence="1">ABSURDO Component B</strain>
    </source>
</reference>
<proteinExistence type="predicted"/>
<evidence type="ECO:0000313" key="1">
    <source>
        <dbReference type="EMBL" id="MDV7014203.1"/>
    </source>
</evidence>
<organism evidence="1 2">
    <name type="scientific">Mycobacterium intracellulare</name>
    <dbReference type="NCBI Taxonomy" id="1767"/>
    <lineage>
        <taxon>Bacteria</taxon>
        <taxon>Bacillati</taxon>
        <taxon>Actinomycetota</taxon>
        <taxon>Actinomycetes</taxon>
        <taxon>Mycobacteriales</taxon>
        <taxon>Mycobacteriaceae</taxon>
        <taxon>Mycobacterium</taxon>
        <taxon>Mycobacterium avium complex (MAC)</taxon>
    </lineage>
</organism>
<dbReference type="AlphaFoldDB" id="A0AAE4UEX9"/>
<sequence>MKTFYAIQSGTHPCGHPRFEVRNPAGELTLVCGTETGAQEWAAKLNARLP</sequence>
<dbReference type="Proteomes" id="UP001187143">
    <property type="component" value="Unassembled WGS sequence"/>
</dbReference>
<accession>A0AAE4UEX9</accession>
<name>A0AAE4UEX9_MYCIT</name>
<dbReference type="EMBL" id="JAWLLD010000021">
    <property type="protein sequence ID" value="MDV7014203.1"/>
    <property type="molecule type" value="Genomic_DNA"/>
</dbReference>
<evidence type="ECO:0000313" key="2">
    <source>
        <dbReference type="Proteomes" id="UP001187143"/>
    </source>
</evidence>
<protein>
    <submittedName>
        <fullName evidence="1">Uncharacterized protein</fullName>
    </submittedName>
</protein>